<dbReference type="AlphaFoldDB" id="A0A7X0NGN1"/>
<reference evidence="1 2" key="1">
    <citation type="submission" date="2020-08" db="EMBL/GenBank/DDBJ databases">
        <title>Genomic Encyclopedia of Type Strains, Phase IV (KMG-IV): sequencing the most valuable type-strain genomes for metagenomic binning, comparative biology and taxonomic classification.</title>
        <authorList>
            <person name="Goeker M."/>
        </authorList>
    </citation>
    <scope>NUCLEOTIDE SEQUENCE [LARGE SCALE GENOMIC DNA]</scope>
    <source>
        <strain evidence="1 2">DSM 26287</strain>
    </source>
</reference>
<dbReference type="EMBL" id="JACHHU010000010">
    <property type="protein sequence ID" value="MBB6543115.1"/>
    <property type="molecule type" value="Genomic_DNA"/>
</dbReference>
<name>A0A7X0NGN1_9GAMM</name>
<comment type="caution">
    <text evidence="1">The sequence shown here is derived from an EMBL/GenBank/DDBJ whole genome shotgun (WGS) entry which is preliminary data.</text>
</comment>
<dbReference type="RefSeq" id="WP_184423914.1">
    <property type="nucleotide sequence ID" value="NZ_BAABLB010000028.1"/>
</dbReference>
<protein>
    <submittedName>
        <fullName evidence="1">Uncharacterized protein</fullName>
    </submittedName>
</protein>
<dbReference type="Proteomes" id="UP000537141">
    <property type="component" value="Unassembled WGS sequence"/>
</dbReference>
<evidence type="ECO:0000313" key="1">
    <source>
        <dbReference type="EMBL" id="MBB6543115.1"/>
    </source>
</evidence>
<accession>A0A7X0NGN1</accession>
<keyword evidence="2" id="KW-1185">Reference proteome</keyword>
<gene>
    <name evidence="1" type="ORF">HNQ55_001622</name>
</gene>
<sequence>MANLLKAHLGYLHRRERRLLKKADKNGLVDIHKLNRAANRKRKQAREVIFLA</sequence>
<organism evidence="1 2">
    <name type="scientific">Thalassotalea piscium</name>
    <dbReference type="NCBI Taxonomy" id="1230533"/>
    <lineage>
        <taxon>Bacteria</taxon>
        <taxon>Pseudomonadati</taxon>
        <taxon>Pseudomonadota</taxon>
        <taxon>Gammaproteobacteria</taxon>
        <taxon>Alteromonadales</taxon>
        <taxon>Colwelliaceae</taxon>
        <taxon>Thalassotalea</taxon>
    </lineage>
</organism>
<proteinExistence type="predicted"/>
<evidence type="ECO:0000313" key="2">
    <source>
        <dbReference type="Proteomes" id="UP000537141"/>
    </source>
</evidence>